<evidence type="ECO:0000256" key="5">
    <source>
        <dbReference type="ARBA" id="ARBA00021008"/>
    </source>
</evidence>
<keyword evidence="10 18" id="KW-1278">Translocase</keyword>
<dbReference type="PANTHER" id="PTHR46552:SF1">
    <property type="entry name" value="NADH-UBIQUINONE OXIDOREDUCTASE CHAIN 2"/>
    <property type="match status" value="1"/>
</dbReference>
<keyword evidence="13 18" id="KW-0520">NAD</keyword>
<evidence type="ECO:0000256" key="17">
    <source>
        <dbReference type="ARBA" id="ARBA00049551"/>
    </source>
</evidence>
<comment type="function">
    <text evidence="1">Core subunit of the mitochondrial membrane respiratory chain NADH dehydrogenase (Complex I) that is believed to belong to the minimal assembly required for catalysis. Complex I functions in the transfer of electrons from NADH to the respiratory chain. The immediate electron acceptor for the enzyme is believed to be ubiquinone.</text>
</comment>
<proteinExistence type="inferred from homology"/>
<evidence type="ECO:0000256" key="12">
    <source>
        <dbReference type="ARBA" id="ARBA00022989"/>
    </source>
</evidence>
<dbReference type="GO" id="GO:0008137">
    <property type="term" value="F:NADH dehydrogenase (ubiquinone) activity"/>
    <property type="evidence" value="ECO:0007669"/>
    <property type="project" value="UniProtKB-EC"/>
</dbReference>
<evidence type="ECO:0000256" key="15">
    <source>
        <dbReference type="ARBA" id="ARBA00023128"/>
    </source>
</evidence>
<evidence type="ECO:0000256" key="3">
    <source>
        <dbReference type="ARBA" id="ARBA00007012"/>
    </source>
</evidence>
<dbReference type="GO" id="GO:0005743">
    <property type="term" value="C:mitochondrial inner membrane"/>
    <property type="evidence" value="ECO:0007669"/>
    <property type="project" value="UniProtKB-SubCell"/>
</dbReference>
<feature type="domain" description="NADH:quinone oxidoreductase/Mrp antiporter transmembrane" evidence="19">
    <location>
        <begin position="24"/>
        <end position="282"/>
    </location>
</feature>
<comment type="function">
    <text evidence="18">Core subunit of the mitochondrial membrane respiratory chain NADH dehydrogenase (Complex I) which catalyzes electron transfer from NADH through the respiratory chain, using ubiquinone as an electron acceptor. Essential for the catalytic activity and assembly of complex I.</text>
</comment>
<feature type="transmembrane region" description="Helical" evidence="18">
    <location>
        <begin position="60"/>
        <end position="83"/>
    </location>
</feature>
<evidence type="ECO:0000256" key="4">
    <source>
        <dbReference type="ARBA" id="ARBA00012944"/>
    </source>
</evidence>
<evidence type="ECO:0000256" key="8">
    <source>
        <dbReference type="ARBA" id="ARBA00022692"/>
    </source>
</evidence>
<dbReference type="EC" id="7.1.1.2" evidence="4 18"/>
<organism evidence="20">
    <name type="scientific">Peripatoides sympatrica</name>
    <dbReference type="NCBI Taxonomy" id="123609"/>
    <lineage>
        <taxon>Eukaryota</taxon>
        <taxon>Metazoa</taxon>
        <taxon>Ecdysozoa</taxon>
        <taxon>Onychophora</taxon>
        <taxon>Udeonychophora</taxon>
        <taxon>Euonychophora</taxon>
        <taxon>Peripatopsidae</taxon>
        <taxon>Peripatoides</taxon>
    </lineage>
</organism>
<evidence type="ECO:0000256" key="11">
    <source>
        <dbReference type="ARBA" id="ARBA00022982"/>
    </source>
</evidence>
<dbReference type="AlphaFoldDB" id="G1CDS8"/>
<evidence type="ECO:0000256" key="14">
    <source>
        <dbReference type="ARBA" id="ARBA00023075"/>
    </source>
</evidence>
<evidence type="ECO:0000256" key="2">
    <source>
        <dbReference type="ARBA" id="ARBA00004448"/>
    </source>
</evidence>
<feature type="transmembrane region" description="Helical" evidence="18">
    <location>
        <begin position="173"/>
        <end position="192"/>
    </location>
</feature>
<evidence type="ECO:0000256" key="7">
    <source>
        <dbReference type="ARBA" id="ARBA00022660"/>
    </source>
</evidence>
<comment type="similarity">
    <text evidence="3 18">Belongs to the complex I subunit 2 family.</text>
</comment>
<feature type="transmembrane region" description="Helical" evidence="18">
    <location>
        <begin position="270"/>
        <end position="288"/>
    </location>
</feature>
<evidence type="ECO:0000256" key="9">
    <source>
        <dbReference type="ARBA" id="ARBA00022792"/>
    </source>
</evidence>
<dbReference type="GO" id="GO:0016491">
    <property type="term" value="F:oxidoreductase activity"/>
    <property type="evidence" value="ECO:0007669"/>
    <property type="project" value="UniProtKB-KW"/>
</dbReference>
<feature type="transmembrane region" description="Helical" evidence="18">
    <location>
        <begin position="198"/>
        <end position="216"/>
    </location>
</feature>
<evidence type="ECO:0000313" key="20">
    <source>
        <dbReference type="EMBL" id="AEK48360.1"/>
    </source>
</evidence>
<evidence type="ECO:0000256" key="16">
    <source>
        <dbReference type="ARBA" id="ARBA00023136"/>
    </source>
</evidence>
<keyword evidence="8 18" id="KW-0812">Transmembrane</keyword>
<keyword evidence="16 18" id="KW-0472">Membrane</keyword>
<keyword evidence="20" id="KW-0560">Oxidoreductase</keyword>
<reference evidence="20" key="1">
    <citation type="journal article" date="2011" name="Mol. Biol. Evol.">
        <title>Extensive and Evolutionarily Persistent Mitochondrial tRNA Editing in Velvet Worms (Phylum Onychophora).</title>
        <authorList>
            <person name="Segovia R."/>
            <person name="Pett W."/>
            <person name="Trewick S."/>
            <person name="Lavrov D.V."/>
        </authorList>
    </citation>
    <scope>NUCLEOTIDE SEQUENCE</scope>
</reference>
<dbReference type="GO" id="GO:0006120">
    <property type="term" value="P:mitochondrial electron transport, NADH to ubiquinone"/>
    <property type="evidence" value="ECO:0007669"/>
    <property type="project" value="InterPro"/>
</dbReference>
<feature type="transmembrane region" description="Helical" evidence="18">
    <location>
        <begin position="145"/>
        <end position="166"/>
    </location>
</feature>
<keyword evidence="14 18" id="KW-0830">Ubiquinone</keyword>
<dbReference type="EMBL" id="JF800075">
    <property type="protein sequence ID" value="AEK48360.1"/>
    <property type="molecule type" value="Genomic_DNA"/>
</dbReference>
<keyword evidence="7 18" id="KW-0679">Respiratory chain</keyword>
<keyword evidence="6" id="KW-0813">Transport</keyword>
<dbReference type="InterPro" id="IPR001750">
    <property type="entry name" value="ND/Mrp_TM"/>
</dbReference>
<sequence length="338" mass="40330">MFHSYQKLFFLILLMSIIFQMSSLSWFSIWMMMEMNMMSFIPFLTFSDNQLYNEGSMKYFIVQSFGSVMLLMGWMISTFTFFTNFYFENIYYMMLYMALILKMGASPFHFWFPSLMNNLNWFCSFLLMTWQKLGPLMMLSYVNQLMIMLFMSSGLSALVGGIGGFNQTNLRMIFAYSSINHLGWLMICLILTETIFIFYVSFYFFMMILFCLIFHLNMLSSLIQLYCFKSLFMEKYIIMINLLSLGGLPPFSGFFLKWVVLNELLMEKMWMMSLILLVSSLMNLYYYIRISYSYMMFSSMNMNLINFNLNNFNKFFISIILLIKMIGIILIPLGMWMY</sequence>
<comment type="catalytic activity">
    <reaction evidence="17 18">
        <text>a ubiquinone + NADH + 5 H(+)(in) = a ubiquinol + NAD(+) + 4 H(+)(out)</text>
        <dbReference type="Rhea" id="RHEA:29091"/>
        <dbReference type="Rhea" id="RHEA-COMP:9565"/>
        <dbReference type="Rhea" id="RHEA-COMP:9566"/>
        <dbReference type="ChEBI" id="CHEBI:15378"/>
        <dbReference type="ChEBI" id="CHEBI:16389"/>
        <dbReference type="ChEBI" id="CHEBI:17976"/>
        <dbReference type="ChEBI" id="CHEBI:57540"/>
        <dbReference type="ChEBI" id="CHEBI:57945"/>
        <dbReference type="EC" id="7.1.1.2"/>
    </reaction>
</comment>
<keyword evidence="11 18" id="KW-0249">Electron transport</keyword>
<keyword evidence="12 18" id="KW-1133">Transmembrane helix</keyword>
<keyword evidence="9 18" id="KW-0999">Mitochondrion inner membrane</keyword>
<name>G1CDS8_9BILA</name>
<gene>
    <name evidence="20" type="primary">nad2</name>
</gene>
<protein>
    <recommendedName>
        <fullName evidence="5 18">NADH-ubiquinone oxidoreductase chain 2</fullName>
        <ecNumber evidence="4 18">7.1.1.2</ecNumber>
    </recommendedName>
</protein>
<dbReference type="InterPro" id="IPR003917">
    <property type="entry name" value="NADH_UbQ_OxRdtase_chain2"/>
</dbReference>
<feature type="transmembrane region" description="Helical" evidence="18">
    <location>
        <begin position="236"/>
        <end position="258"/>
    </location>
</feature>
<keyword evidence="15 18" id="KW-0496">Mitochondrion</keyword>
<dbReference type="Pfam" id="PF00361">
    <property type="entry name" value="Proton_antipo_M"/>
    <property type="match status" value="1"/>
</dbReference>
<feature type="transmembrane region" description="Helical" evidence="18">
    <location>
        <begin position="315"/>
        <end position="337"/>
    </location>
</feature>
<evidence type="ECO:0000259" key="19">
    <source>
        <dbReference type="Pfam" id="PF00361"/>
    </source>
</evidence>
<evidence type="ECO:0000256" key="18">
    <source>
        <dbReference type="RuleBase" id="RU003403"/>
    </source>
</evidence>
<geneLocation type="mitochondrion" evidence="20"/>
<comment type="subcellular location">
    <subcellularLocation>
        <location evidence="2 18">Mitochondrion inner membrane</location>
        <topology evidence="2 18">Multi-pass membrane protein</topology>
    </subcellularLocation>
</comment>
<evidence type="ECO:0000256" key="1">
    <source>
        <dbReference type="ARBA" id="ARBA00003257"/>
    </source>
</evidence>
<dbReference type="PRINTS" id="PR01436">
    <property type="entry name" value="NADHDHGNASE2"/>
</dbReference>
<evidence type="ECO:0000256" key="6">
    <source>
        <dbReference type="ARBA" id="ARBA00022448"/>
    </source>
</evidence>
<dbReference type="InterPro" id="IPR050175">
    <property type="entry name" value="Complex_I_Subunit_2"/>
</dbReference>
<evidence type="ECO:0000256" key="13">
    <source>
        <dbReference type="ARBA" id="ARBA00023027"/>
    </source>
</evidence>
<accession>G1CDS8</accession>
<dbReference type="PANTHER" id="PTHR46552">
    <property type="entry name" value="NADH-UBIQUINONE OXIDOREDUCTASE CHAIN 2"/>
    <property type="match status" value="1"/>
</dbReference>
<evidence type="ECO:0000256" key="10">
    <source>
        <dbReference type="ARBA" id="ARBA00022967"/>
    </source>
</evidence>